<organism evidence="1 2">
    <name type="scientific">Mycobacterium numidiamassiliense</name>
    <dbReference type="NCBI Taxonomy" id="1841861"/>
    <lineage>
        <taxon>Bacteria</taxon>
        <taxon>Bacillati</taxon>
        <taxon>Actinomycetota</taxon>
        <taxon>Actinomycetes</taxon>
        <taxon>Mycobacteriales</taxon>
        <taxon>Mycobacteriaceae</taxon>
        <taxon>Mycobacterium</taxon>
    </lineage>
</organism>
<sequence length="378" mass="43041">MYLQSRSRRWLTVLRKARAVLGLSRQAIDRYVEAATQMPNVRVISERDRRVMTLEARDPLTLTFESQRLSGDSWLKQILEDVSRVLRDFTFGDGFPDSLHALDSAAEAAIPLLEGRITDPNPSIDEIIDELERALLVSLVVTMTSHNVLVEKVHEWVQQHQRFLQGHRDHDVGHYFDAKTLTYVDKADAGRIHMQDLVFAIDSGANIWMAVGGRQTLDNYPEVQAVAYAQWFAYAFALWDEQFRKRIAGYFDQRAEAKIRTSDVLIDYFGDLRLIRNDFVHNKGVCKESANAKVLRWAVRGQPMEIKAEQMMSLIDLFPRDELRTAPTPQPAGEAQKIPGKVGAHLLEDVQQRARELELTDDELAEAALSAWLADNGD</sequence>
<evidence type="ECO:0000313" key="2">
    <source>
        <dbReference type="Proteomes" id="UP000240424"/>
    </source>
</evidence>
<evidence type="ECO:0000313" key="1">
    <source>
        <dbReference type="EMBL" id="SPM40212.1"/>
    </source>
</evidence>
<dbReference type="EMBL" id="FUEZ01000004">
    <property type="protein sequence ID" value="SPM40212.1"/>
    <property type="molecule type" value="Genomic_DNA"/>
</dbReference>
<proteinExistence type="predicted"/>
<dbReference type="AlphaFoldDB" id="A0A2U3P8Y4"/>
<reference evidence="1 2" key="1">
    <citation type="submission" date="2017-01" db="EMBL/GenBank/DDBJ databases">
        <authorList>
            <consortium name="Urmite Genomes"/>
        </authorList>
    </citation>
    <scope>NUCLEOTIDE SEQUENCE [LARGE SCALE GENOMIC DNA]</scope>
    <source>
        <strain evidence="1 2">AB215</strain>
    </source>
</reference>
<dbReference type="RefSeq" id="WP_245830269.1">
    <property type="nucleotide sequence ID" value="NZ_FUEZ01000004.1"/>
</dbReference>
<keyword evidence="2" id="KW-1185">Reference proteome</keyword>
<accession>A0A2U3P8Y4</accession>
<name>A0A2U3P8Y4_9MYCO</name>
<protein>
    <submittedName>
        <fullName evidence="1">Uncharacterized protein</fullName>
    </submittedName>
</protein>
<gene>
    <name evidence="1" type="ORF">MNAB215_2408</name>
</gene>
<dbReference type="Proteomes" id="UP000240424">
    <property type="component" value="Unassembled WGS sequence"/>
</dbReference>